<reference evidence="1 2" key="1">
    <citation type="submission" date="2016-11" db="EMBL/GenBank/DDBJ databases">
        <authorList>
            <person name="Jaros S."/>
            <person name="Januszkiewicz K."/>
            <person name="Wedrychowicz H."/>
        </authorList>
    </citation>
    <scope>NUCLEOTIDE SEQUENCE [LARGE SCALE GENOMIC DNA]</scope>
    <source>
        <strain evidence="1 2">DSM 17137</strain>
    </source>
</reference>
<accession>A0A1M4YIT1</accession>
<gene>
    <name evidence="1" type="ORF">SAMN02745223_01700</name>
</gene>
<name>A0A1M4YIT1_9HYPH</name>
<proteinExistence type="predicted"/>
<organism evidence="1 2">
    <name type="scientific">Devosia limi DSM 17137</name>
    <dbReference type="NCBI Taxonomy" id="1121477"/>
    <lineage>
        <taxon>Bacteria</taxon>
        <taxon>Pseudomonadati</taxon>
        <taxon>Pseudomonadota</taxon>
        <taxon>Alphaproteobacteria</taxon>
        <taxon>Hyphomicrobiales</taxon>
        <taxon>Devosiaceae</taxon>
        <taxon>Devosia</taxon>
    </lineage>
</organism>
<dbReference type="EMBL" id="FQVC01000004">
    <property type="protein sequence ID" value="SHF05754.1"/>
    <property type="molecule type" value="Genomic_DNA"/>
</dbReference>
<evidence type="ECO:0000313" key="1">
    <source>
        <dbReference type="EMBL" id="SHF05754.1"/>
    </source>
</evidence>
<dbReference type="Proteomes" id="UP000184533">
    <property type="component" value="Unassembled WGS sequence"/>
</dbReference>
<dbReference type="AlphaFoldDB" id="A0A1M4YIT1"/>
<sequence>MTQSKNFFSRAIEAIMEGRAREAQRYVERFEREHPRAKDVFTKR</sequence>
<protein>
    <submittedName>
        <fullName evidence="1">Uncharacterized protein</fullName>
    </submittedName>
</protein>
<dbReference type="RefSeq" id="WP_280136804.1">
    <property type="nucleotide sequence ID" value="NZ_FQVC01000004.1"/>
</dbReference>
<evidence type="ECO:0000313" key="2">
    <source>
        <dbReference type="Proteomes" id="UP000184533"/>
    </source>
</evidence>